<dbReference type="RefSeq" id="WP_127340097.1">
    <property type="nucleotide sequence ID" value="NZ_QWDM01000015.1"/>
</dbReference>
<reference evidence="4" key="1">
    <citation type="journal article" date="2019" name="Syst. Appl. Microbiol.">
        <title>Flavobacterium circumlabens sp. nov. and Flavobacterium cupreum sp. nov., two psychrotrophic species isolated from Antarctic environmental samples.</title>
        <authorList>
            <person name="Kralova S."/>
            <person name="Busse H.-J."/>
            <person name="Svec P."/>
            <person name="Maslanova I."/>
            <person name="Stankova E."/>
            <person name="Bartak M."/>
            <person name="Sedlacek I."/>
        </authorList>
    </citation>
    <scope>NUCLEOTIDE SEQUENCE [LARGE SCALE GENOMIC DNA]</scope>
    <source>
        <strain evidence="4">CCM 8825</strain>
    </source>
</reference>
<keyword evidence="4" id="KW-1185">Reference proteome</keyword>
<evidence type="ECO:0000256" key="1">
    <source>
        <dbReference type="SAM" id="MobiDB-lite"/>
    </source>
</evidence>
<feature type="domain" description="Lin1244/Lin1753-like N-terminal" evidence="2">
    <location>
        <begin position="18"/>
        <end position="101"/>
    </location>
</feature>
<evidence type="ECO:0000259" key="2">
    <source>
        <dbReference type="Pfam" id="PF14297"/>
    </source>
</evidence>
<feature type="compositionally biased region" description="Low complexity" evidence="1">
    <location>
        <begin position="232"/>
        <end position="246"/>
    </location>
</feature>
<dbReference type="AlphaFoldDB" id="A0A434A2V2"/>
<feature type="region of interest" description="Disordered" evidence="1">
    <location>
        <begin position="222"/>
        <end position="249"/>
    </location>
</feature>
<protein>
    <submittedName>
        <fullName evidence="3">DUF4373 domain-containing protein</fullName>
    </submittedName>
</protein>
<dbReference type="EMBL" id="QWDM01000015">
    <property type="protein sequence ID" value="RUT68655.1"/>
    <property type="molecule type" value="Genomic_DNA"/>
</dbReference>
<accession>A0A434A2V2</accession>
<dbReference type="Pfam" id="PF14297">
    <property type="entry name" value="Lin1244_N"/>
    <property type="match status" value="1"/>
</dbReference>
<dbReference type="Proteomes" id="UP000288102">
    <property type="component" value="Unassembled WGS sequence"/>
</dbReference>
<dbReference type="OrthoDB" id="1340773at2"/>
<proteinExistence type="predicted"/>
<comment type="caution">
    <text evidence="3">The sequence shown here is derived from an EMBL/GenBank/DDBJ whole genome shotgun (WGS) entry which is preliminary data.</text>
</comment>
<evidence type="ECO:0000313" key="3">
    <source>
        <dbReference type="EMBL" id="RUT68655.1"/>
    </source>
</evidence>
<sequence>MARPERNSVDYFPFLCEEGNKMFYLEETYGNDGFATFVKLLRELAKTEYHFLNLSKPSTMMYLSAKCKVQKVVLEAIINDLVDLGKFDAGLWKENNIIWCQDFIDSVQDAYKKRNNNCITFDGLLILLDSLGIRKLNKEPTKEPVNTQRKEKDIKEKDIKEKYDARKLKFSSTLQPYLEVYGKDFLNDFYSYWTEPNKSKTKFKQEMEKTWDLERRLSTWAKNDKNFKSPQNGKTDNNSGSSTNSGYKPATVDREKLIQELTDDVANGNIPGVY</sequence>
<gene>
    <name evidence="3" type="ORF">D0817_20050</name>
</gene>
<organism evidence="3 4">
    <name type="scientific">Flavobacterium cupreum</name>
    <dbReference type="NCBI Taxonomy" id="2133766"/>
    <lineage>
        <taxon>Bacteria</taxon>
        <taxon>Pseudomonadati</taxon>
        <taxon>Bacteroidota</taxon>
        <taxon>Flavobacteriia</taxon>
        <taxon>Flavobacteriales</taxon>
        <taxon>Flavobacteriaceae</taxon>
        <taxon>Flavobacterium</taxon>
    </lineage>
</organism>
<dbReference type="InterPro" id="IPR025400">
    <property type="entry name" value="Lin1244/Lin1753-like_N"/>
</dbReference>
<evidence type="ECO:0000313" key="4">
    <source>
        <dbReference type="Proteomes" id="UP000288102"/>
    </source>
</evidence>
<name>A0A434A2V2_9FLAO</name>